<organism evidence="1">
    <name type="scientific">bioreactor metagenome</name>
    <dbReference type="NCBI Taxonomy" id="1076179"/>
    <lineage>
        <taxon>unclassified sequences</taxon>
        <taxon>metagenomes</taxon>
        <taxon>ecological metagenomes</taxon>
    </lineage>
</organism>
<dbReference type="AlphaFoldDB" id="A0A644Z507"/>
<reference evidence="1" key="1">
    <citation type="submission" date="2019-08" db="EMBL/GenBank/DDBJ databases">
        <authorList>
            <person name="Kucharzyk K."/>
            <person name="Murdoch R.W."/>
            <person name="Higgins S."/>
            <person name="Loffler F."/>
        </authorList>
    </citation>
    <scope>NUCLEOTIDE SEQUENCE</scope>
</reference>
<sequence>MLQAGELCFCQPFALWAEQINSAVAVQNGNAAVLLAKGSAHIFRKGRVTFKLIRPKAENIIVKLNKLAPVRLSDRIQMANHPAVGLKLPLIGKANEAVVAAHVGEERELAAA</sequence>
<proteinExistence type="predicted"/>
<dbReference type="EMBL" id="VSSQ01006582">
    <property type="protein sequence ID" value="MPM33184.1"/>
    <property type="molecule type" value="Genomic_DNA"/>
</dbReference>
<evidence type="ECO:0000313" key="1">
    <source>
        <dbReference type="EMBL" id="MPM33184.1"/>
    </source>
</evidence>
<protein>
    <submittedName>
        <fullName evidence="1">Uncharacterized protein</fullName>
    </submittedName>
</protein>
<accession>A0A644Z507</accession>
<gene>
    <name evidence="1" type="ORF">SDC9_79753</name>
</gene>
<comment type="caution">
    <text evidence="1">The sequence shown here is derived from an EMBL/GenBank/DDBJ whole genome shotgun (WGS) entry which is preliminary data.</text>
</comment>
<name>A0A644Z507_9ZZZZ</name>